<dbReference type="Proteomes" id="UP000320773">
    <property type="component" value="Unassembled WGS sequence"/>
</dbReference>
<evidence type="ECO:0000313" key="4">
    <source>
        <dbReference type="Proteomes" id="UP000320773"/>
    </source>
</evidence>
<dbReference type="NCBIfam" id="NF038128">
    <property type="entry name" value="choice_anch_J"/>
    <property type="match status" value="1"/>
</dbReference>
<proteinExistence type="predicted"/>
<dbReference type="Gene3D" id="2.60.40.10">
    <property type="entry name" value="Immunoglobulins"/>
    <property type="match status" value="1"/>
</dbReference>
<organism evidence="3 4">
    <name type="scientific">Flavobacterium branchiophilum</name>
    <dbReference type="NCBI Taxonomy" id="55197"/>
    <lineage>
        <taxon>Bacteria</taxon>
        <taxon>Pseudomonadati</taxon>
        <taxon>Bacteroidota</taxon>
        <taxon>Flavobacteriia</taxon>
        <taxon>Flavobacteriales</taxon>
        <taxon>Flavobacteriaceae</taxon>
        <taxon>Flavobacterium</taxon>
    </lineage>
</organism>
<dbReference type="EMBL" id="VFPJ01000001">
    <property type="protein sequence ID" value="TQM40979.1"/>
    <property type="molecule type" value="Genomic_DNA"/>
</dbReference>
<dbReference type="Gene3D" id="2.60.120.200">
    <property type="match status" value="1"/>
</dbReference>
<dbReference type="InterPro" id="IPR013783">
    <property type="entry name" value="Ig-like_fold"/>
</dbReference>
<evidence type="ECO:0000259" key="2">
    <source>
        <dbReference type="PROSITE" id="PS50853"/>
    </source>
</evidence>
<dbReference type="InterPro" id="IPR036116">
    <property type="entry name" value="FN3_sf"/>
</dbReference>
<feature type="domain" description="Fibronectin type-III" evidence="2">
    <location>
        <begin position="191"/>
        <end position="278"/>
    </location>
</feature>
<name>A0A543G4I5_9FLAO</name>
<dbReference type="SUPFAM" id="SSF49265">
    <property type="entry name" value="Fibronectin type III"/>
    <property type="match status" value="1"/>
</dbReference>
<dbReference type="CDD" id="cd00063">
    <property type="entry name" value="FN3"/>
    <property type="match status" value="1"/>
</dbReference>
<evidence type="ECO:0000313" key="3">
    <source>
        <dbReference type="EMBL" id="TQM40979.1"/>
    </source>
</evidence>
<comment type="caution">
    <text evidence="3">The sequence shown here is derived from an EMBL/GenBank/DDBJ whole genome shotgun (WGS) entry which is preliminary data.</text>
</comment>
<feature type="coiled-coil region" evidence="1">
    <location>
        <begin position="1005"/>
        <end position="1039"/>
    </location>
</feature>
<keyword evidence="1" id="KW-0175">Coiled coil</keyword>
<protein>
    <recommendedName>
        <fullName evidence="2">Fibronectin type-III domain-containing protein</fullName>
    </recommendedName>
</protein>
<dbReference type="SMART" id="SM00060">
    <property type="entry name" value="FN3"/>
    <property type="match status" value="1"/>
</dbReference>
<accession>A0A543G4I5</accession>
<dbReference type="InterPro" id="IPR003961">
    <property type="entry name" value="FN3_dom"/>
</dbReference>
<dbReference type="Pfam" id="PF00041">
    <property type="entry name" value="fn3"/>
    <property type="match status" value="1"/>
</dbReference>
<evidence type="ECO:0000256" key="1">
    <source>
        <dbReference type="SAM" id="Coils"/>
    </source>
</evidence>
<gene>
    <name evidence="3" type="ORF">BC670_1908</name>
</gene>
<sequence length="1044" mass="114240">MNFEKFENTSGPNPLPSTIWSLSTGNWAVFDNGIGIIERWGINNSISTPPFVYNGSNSAYMTRENIGGGNTSEDYLATPAVTIPSNGQLRFYTRSFTSTTLGTLYQIKVKPVNSGVQNVATGYTLVKEWNESNLNATFNIYEEKTVDLSSYVGQQVYVAFVMKYSQPMVGTVPGDRWLIDNVIIDSNTCLSATALLANPSSSTSIDLSWTANGSTSWQIEYGVSGFVQGTGIIINTQNPNITINNLNPSTSYTFYIRAICGTNLSGVAQIQSSTLTECNTFLGDLAGNNSVGINNTFVGCETGLNSNGFGNTFLGFNAGKLQNGNGNIYIGKNTGYGLSGRGNIIMGNPILNSPIINTSLLLGEPVFLNSLTDNMLLIEKNNTNARTLGNNYIEGDFNKRIFQFNLNKTIDSKLIINSISGNSGLRFTGINSNSPTTIPSNGKVLTVDINGNVGLSAVSGGVNPNAVIQNEVYTIGSKVLTPISLIQNDSPTYHLVSYTPGDFLNNAIDNALNAGFKKIYIQEGEYFINNSINLSNINRAGITIEGAGINTYLHSSTGMSTSNPIFAISTEGNTIKNLAISTHNGINANEALASLKLTPGAQRNLFENLFLGRTVGGTFSDSIQIFVDINNNGEIDYNVFENIHFLKCRKSIVINVNGNNPVSAVFNHNIFNNFHLNGFTIGLEFTGTGGTIEGNLFSSFETQAVSSVSTFVVKGIRGVNNTFQNFNIADWNPPSPTQNFVFDVLNTANRTVIENTETENNGISNTNNKWYRDLGVGTQFINNANTNRVTDYIMNGLSDVVFRAAKFYPTENYRIQDFTNIVIKPLNSTPTIGKVLTSTDSIGTLTWATPITFGTDISLYANDGALSSNRIVTQNNNLLQFNTILNSNNNEPTFSIRKGKVFVGKTSTPYFNQTDLLDPSYNLIVNGKIRVKDEVLVQPSGIIWADYVFKTDYKLATLKEVENYIKMNGHLSNMPSAEEIEKNGLGLADMTKRQQEKIEELTLYIISQDKKFQSQEVELKRLKEEMELLKKIFNIKVENSKNEN</sequence>
<reference evidence="3 4" key="1">
    <citation type="submission" date="2019-06" db="EMBL/GenBank/DDBJ databases">
        <title>Genomic Encyclopedia of Archaeal and Bacterial Type Strains, Phase II (KMG-II): from individual species to whole genera.</title>
        <authorList>
            <person name="Goeker M."/>
        </authorList>
    </citation>
    <scope>NUCLEOTIDE SEQUENCE [LARGE SCALE GENOMIC DNA]</scope>
    <source>
        <strain evidence="3 4">DSM 24789</strain>
    </source>
</reference>
<dbReference type="AlphaFoldDB" id="A0A543G4I5"/>
<dbReference type="PROSITE" id="PS50853">
    <property type="entry name" value="FN3"/>
    <property type="match status" value="1"/>
</dbReference>